<evidence type="ECO:0000256" key="4">
    <source>
        <dbReference type="ARBA" id="ARBA00022679"/>
    </source>
</evidence>
<evidence type="ECO:0000256" key="5">
    <source>
        <dbReference type="ARBA" id="ARBA00022737"/>
    </source>
</evidence>
<dbReference type="InterPro" id="IPR001245">
    <property type="entry name" value="Ser-Thr/Tyr_kinase_cat_dom"/>
</dbReference>
<dbReference type="InterPro" id="IPR001611">
    <property type="entry name" value="Leu-rich_rpt"/>
</dbReference>
<comment type="catalytic activity">
    <reaction evidence="10">
        <text>L-seryl-[protein] + ATP = O-phospho-L-seryl-[protein] + ADP + H(+)</text>
        <dbReference type="Rhea" id="RHEA:17989"/>
        <dbReference type="Rhea" id="RHEA-COMP:9863"/>
        <dbReference type="Rhea" id="RHEA-COMP:11604"/>
        <dbReference type="ChEBI" id="CHEBI:15378"/>
        <dbReference type="ChEBI" id="CHEBI:29999"/>
        <dbReference type="ChEBI" id="CHEBI:30616"/>
        <dbReference type="ChEBI" id="CHEBI:83421"/>
        <dbReference type="ChEBI" id="CHEBI:456216"/>
        <dbReference type="EC" id="2.7.11.1"/>
    </reaction>
</comment>
<dbReference type="GO" id="GO:0004674">
    <property type="term" value="F:protein serine/threonine kinase activity"/>
    <property type="evidence" value="ECO:0007669"/>
    <property type="project" value="UniProtKB-KW"/>
</dbReference>
<feature type="compositionally biased region" description="Polar residues" evidence="11">
    <location>
        <begin position="443"/>
        <end position="468"/>
    </location>
</feature>
<sequence>MTQGAVVYRDGCWVQCLGREKRHLRSGQATNKIATTVSFRSELSTLTKAQVSFPDDDTLLLSDVDFASIFPASLSAFSELKRFVCSNCKINEMPTTLFELPDLIECELPKNRINAMPVQLESSAIEILSFTENAFFDVPITAWRIPTLRRLDLSANRITQCVTPNPPEFQAQLAKNQLKSLSLRNNPLTWFDCEFPNLMELSLANTKLSTFPTVLSTYRKLVKLDLSGNPQLGVDAGARELNTSLEITSLDLSSSELSAVPKMLGMLAPRLETLKVAFNTISEASQLQTAPSLQRLTKLNADNNALSNATDVLERFPDLTSLSIVGNNITNCNMIKPQKKLEYLNLSSNAIESCNLLTPSLRVLDLGNNLLTAIPESIFELSNLENLTLSANPIEPVLLTSSQYKFLQNLTTLDADQSAFASCAVERQQWIRNLRVCVAGTKPLTTSPPDSAETASPPGSNSQDPRSTGGSPIVYLIGSFMVAVLIVLVIYRAKKPKQVREARTTVTMASPEDPPVQRETPERPPSYHRAVSSDSGKFFNGIGRPSILNSSFMSGISSNGVIRMQRPSVASSIQNQRGSWEDEQLNAWRIDYDGVSLDKRIAIGHFTEIWCATYRTDTVVVKRLVKSWGSRLLSSSARRNQFQASNVVDPSVIDDFIMEIRMLSRLNHPRVVTFYGAAWTRKDASDLMAIMEYLPNHDLHTYLVAQQRRKHKNDSEWTIDKTHVALDVAEALSYLHSVHPPVIHGNVQARNVLLDDTLEAKLGDFGSAQYARNSSESLESDTGSLDASLSATNLLDTTPWIAPEVLLGAALSDTSVDIYAFGVLLSELDTCELPYQGVAEKSKSGSKGLQDTSIRQQIAMGTLQPTFSENCPAKIRVLAEQCLAFNGANRPPITEIVFVLKEIVTDTEGASEVYENVLLESPVAVLSLPRTDGSTSDRASSVSHRTTDPRQSC</sequence>
<feature type="region of interest" description="Disordered" evidence="11">
    <location>
        <begin position="502"/>
        <end position="531"/>
    </location>
</feature>
<keyword evidence="5" id="KW-0677">Repeat</keyword>
<dbReference type="EMBL" id="SPLM01000002">
    <property type="protein sequence ID" value="TMW68487.1"/>
    <property type="molecule type" value="Genomic_DNA"/>
</dbReference>
<evidence type="ECO:0000256" key="8">
    <source>
        <dbReference type="ARBA" id="ARBA00022840"/>
    </source>
</evidence>
<evidence type="ECO:0000256" key="7">
    <source>
        <dbReference type="ARBA" id="ARBA00022777"/>
    </source>
</evidence>
<comment type="caution">
    <text evidence="14">The sequence shown here is derived from an EMBL/GenBank/DDBJ whole genome shotgun (WGS) entry which is preliminary data.</text>
</comment>
<dbReference type="PANTHER" id="PTHR48005:SF13">
    <property type="entry name" value="SERINE_THREONINE-PROTEIN KINASE DDB_G0278509-RELATED"/>
    <property type="match status" value="1"/>
</dbReference>
<reference evidence="14" key="1">
    <citation type="submission" date="2019-03" db="EMBL/GenBank/DDBJ databases">
        <title>Long read genome sequence of the mycoparasitic Pythium oligandrum ATCC 38472 isolated from sugarbeet rhizosphere.</title>
        <authorList>
            <person name="Gaulin E."/>
        </authorList>
    </citation>
    <scope>NUCLEOTIDE SEQUENCE</scope>
    <source>
        <strain evidence="14">ATCC 38472_TT</strain>
    </source>
</reference>
<gene>
    <name evidence="14" type="ORF">Poli38472_005955</name>
</gene>
<evidence type="ECO:0000313" key="15">
    <source>
        <dbReference type="Proteomes" id="UP000794436"/>
    </source>
</evidence>
<dbReference type="InterPro" id="IPR051420">
    <property type="entry name" value="Ser_Thr_Kinases_DiverseReg"/>
</dbReference>
<evidence type="ECO:0000256" key="1">
    <source>
        <dbReference type="ARBA" id="ARBA00012513"/>
    </source>
</evidence>
<protein>
    <recommendedName>
        <fullName evidence="1">non-specific serine/threonine protein kinase</fullName>
        <ecNumber evidence="1">2.7.11.1</ecNumber>
    </recommendedName>
</protein>
<evidence type="ECO:0000256" key="10">
    <source>
        <dbReference type="ARBA" id="ARBA00048679"/>
    </source>
</evidence>
<keyword evidence="12" id="KW-0812">Transmembrane</keyword>
<dbReference type="OrthoDB" id="1060944at2759"/>
<dbReference type="InterPro" id="IPR011009">
    <property type="entry name" value="Kinase-like_dom_sf"/>
</dbReference>
<dbReference type="SUPFAM" id="SSF52058">
    <property type="entry name" value="L domain-like"/>
    <property type="match status" value="1"/>
</dbReference>
<evidence type="ECO:0000259" key="13">
    <source>
        <dbReference type="PROSITE" id="PS50011"/>
    </source>
</evidence>
<name>A0A8K1CTH8_PYTOL</name>
<evidence type="ECO:0000256" key="12">
    <source>
        <dbReference type="SAM" id="Phobius"/>
    </source>
</evidence>
<dbReference type="Pfam" id="PF00560">
    <property type="entry name" value="LRR_1"/>
    <property type="match status" value="1"/>
</dbReference>
<keyword evidence="12" id="KW-0472">Membrane</keyword>
<dbReference type="InterPro" id="IPR000719">
    <property type="entry name" value="Prot_kinase_dom"/>
</dbReference>
<evidence type="ECO:0000256" key="11">
    <source>
        <dbReference type="SAM" id="MobiDB-lite"/>
    </source>
</evidence>
<keyword evidence="8" id="KW-0067">ATP-binding</keyword>
<dbReference type="Gene3D" id="3.80.10.10">
    <property type="entry name" value="Ribonuclease Inhibitor"/>
    <property type="match status" value="2"/>
</dbReference>
<dbReference type="EC" id="2.7.11.1" evidence="1"/>
<dbReference type="PROSITE" id="PS51450">
    <property type="entry name" value="LRR"/>
    <property type="match status" value="1"/>
</dbReference>
<dbReference type="Gene3D" id="1.10.510.10">
    <property type="entry name" value="Transferase(Phosphotransferase) domain 1"/>
    <property type="match status" value="1"/>
</dbReference>
<dbReference type="SMART" id="SM00369">
    <property type="entry name" value="LRR_TYP"/>
    <property type="match status" value="3"/>
</dbReference>
<proteinExistence type="predicted"/>
<organism evidence="14 15">
    <name type="scientific">Pythium oligandrum</name>
    <name type="common">Mycoparasitic fungus</name>
    <dbReference type="NCBI Taxonomy" id="41045"/>
    <lineage>
        <taxon>Eukaryota</taxon>
        <taxon>Sar</taxon>
        <taxon>Stramenopiles</taxon>
        <taxon>Oomycota</taxon>
        <taxon>Peronosporomycetes</taxon>
        <taxon>Pythiales</taxon>
        <taxon>Pythiaceae</taxon>
        <taxon>Pythium</taxon>
    </lineage>
</organism>
<dbReference type="Pfam" id="PF07714">
    <property type="entry name" value="PK_Tyr_Ser-Thr"/>
    <property type="match status" value="1"/>
</dbReference>
<evidence type="ECO:0000256" key="6">
    <source>
        <dbReference type="ARBA" id="ARBA00022741"/>
    </source>
</evidence>
<dbReference type="PANTHER" id="PTHR48005">
    <property type="entry name" value="LEUCINE RICH REPEAT KINASE 2"/>
    <property type="match status" value="1"/>
</dbReference>
<keyword evidence="15" id="KW-1185">Reference proteome</keyword>
<evidence type="ECO:0000256" key="9">
    <source>
        <dbReference type="ARBA" id="ARBA00047899"/>
    </source>
</evidence>
<accession>A0A8K1CTH8</accession>
<dbReference type="Proteomes" id="UP000794436">
    <property type="component" value="Unassembled WGS sequence"/>
</dbReference>
<keyword evidence="3" id="KW-0433">Leucine-rich repeat</keyword>
<keyword evidence="6" id="KW-0547">Nucleotide-binding</keyword>
<feature type="region of interest" description="Disordered" evidence="11">
    <location>
        <begin position="929"/>
        <end position="953"/>
    </location>
</feature>
<dbReference type="AlphaFoldDB" id="A0A8K1CTH8"/>
<dbReference type="SUPFAM" id="SSF56112">
    <property type="entry name" value="Protein kinase-like (PK-like)"/>
    <property type="match status" value="1"/>
</dbReference>
<evidence type="ECO:0000256" key="2">
    <source>
        <dbReference type="ARBA" id="ARBA00022527"/>
    </source>
</evidence>
<keyword evidence="7" id="KW-0418">Kinase</keyword>
<feature type="compositionally biased region" description="Polar residues" evidence="11">
    <location>
        <begin position="932"/>
        <end position="953"/>
    </location>
</feature>
<comment type="catalytic activity">
    <reaction evidence="9">
        <text>L-threonyl-[protein] + ATP = O-phospho-L-threonyl-[protein] + ADP + H(+)</text>
        <dbReference type="Rhea" id="RHEA:46608"/>
        <dbReference type="Rhea" id="RHEA-COMP:11060"/>
        <dbReference type="Rhea" id="RHEA-COMP:11605"/>
        <dbReference type="ChEBI" id="CHEBI:15378"/>
        <dbReference type="ChEBI" id="CHEBI:30013"/>
        <dbReference type="ChEBI" id="CHEBI:30616"/>
        <dbReference type="ChEBI" id="CHEBI:61977"/>
        <dbReference type="ChEBI" id="CHEBI:456216"/>
        <dbReference type="EC" id="2.7.11.1"/>
    </reaction>
</comment>
<dbReference type="InterPro" id="IPR032675">
    <property type="entry name" value="LRR_dom_sf"/>
</dbReference>
<feature type="domain" description="Protein kinase" evidence="13">
    <location>
        <begin position="595"/>
        <end position="904"/>
    </location>
</feature>
<feature type="region of interest" description="Disordered" evidence="11">
    <location>
        <begin position="442"/>
        <end position="468"/>
    </location>
</feature>
<evidence type="ECO:0000313" key="14">
    <source>
        <dbReference type="EMBL" id="TMW68487.1"/>
    </source>
</evidence>
<feature type="transmembrane region" description="Helical" evidence="12">
    <location>
        <begin position="473"/>
        <end position="491"/>
    </location>
</feature>
<keyword evidence="4" id="KW-0808">Transferase</keyword>
<keyword evidence="2" id="KW-0723">Serine/threonine-protein kinase</keyword>
<dbReference type="InterPro" id="IPR003591">
    <property type="entry name" value="Leu-rich_rpt_typical-subtyp"/>
</dbReference>
<dbReference type="GO" id="GO:0005524">
    <property type="term" value="F:ATP binding"/>
    <property type="evidence" value="ECO:0007669"/>
    <property type="project" value="UniProtKB-KW"/>
</dbReference>
<dbReference type="PROSITE" id="PS50011">
    <property type="entry name" value="PROTEIN_KINASE_DOM"/>
    <property type="match status" value="1"/>
</dbReference>
<evidence type="ECO:0000256" key="3">
    <source>
        <dbReference type="ARBA" id="ARBA00022614"/>
    </source>
</evidence>
<keyword evidence="12" id="KW-1133">Transmembrane helix</keyword>